<reference evidence="2 3" key="1">
    <citation type="submission" date="2018-05" db="EMBL/GenBank/DDBJ databases">
        <title>Genomic Encyclopedia of Archaeal and Bacterial Type Strains, Phase II (KMG-II): from individual species to whole genera.</title>
        <authorList>
            <person name="Goeker M."/>
        </authorList>
    </citation>
    <scope>NUCLEOTIDE SEQUENCE [LARGE SCALE GENOMIC DNA]</scope>
    <source>
        <strain evidence="2 3">DSM 19975</strain>
    </source>
</reference>
<evidence type="ECO:0000256" key="1">
    <source>
        <dbReference type="SAM" id="MobiDB-lite"/>
    </source>
</evidence>
<name>A0A316HDI7_9SPHI</name>
<sequence>MALSSCSTSKLASNQSNDNVYFSDAKAADAPVYAQQPAYNQTPVAADGYSDDDDDYFYYDDYTSRINRFSYYSPFGYYDDLYYGYNTYPYYGYGYGSPYGYGYYGGTWGLGYGGWGLGLGYGYGLGWGGYYNGWGYGGYGGYYGGGYGYGGYYGGGYYAGGYASSGTPRPNRGTGNPFANRVVPRTATNTISSGIGYIPGGRNNTRGNNASNAYNNGVSNDNTGTRYARPARTDAAPSRDNQPVYRQPQVDRSPQPSYTPSPSSSSGGGSRSTGSSSGGGGGRPSRP</sequence>
<comment type="caution">
    <text evidence="2">The sequence shown here is derived from an EMBL/GenBank/DDBJ whole genome shotgun (WGS) entry which is preliminary data.</text>
</comment>
<accession>A0A316HDI7</accession>
<dbReference type="Proteomes" id="UP000245678">
    <property type="component" value="Unassembled WGS sequence"/>
</dbReference>
<protein>
    <submittedName>
        <fullName evidence="2">Uncharacterized protein</fullName>
    </submittedName>
</protein>
<dbReference type="EMBL" id="QGHA01000003">
    <property type="protein sequence ID" value="PWK78467.1"/>
    <property type="molecule type" value="Genomic_DNA"/>
</dbReference>
<proteinExistence type="predicted"/>
<evidence type="ECO:0000313" key="3">
    <source>
        <dbReference type="Proteomes" id="UP000245678"/>
    </source>
</evidence>
<keyword evidence="3" id="KW-1185">Reference proteome</keyword>
<dbReference type="AlphaFoldDB" id="A0A316HDI7"/>
<feature type="compositionally biased region" description="Polar residues" evidence="1">
    <location>
        <begin position="202"/>
        <end position="225"/>
    </location>
</feature>
<organism evidence="2 3">
    <name type="scientific">Mucilaginibacter oryzae</name>
    <dbReference type="NCBI Taxonomy" id="468058"/>
    <lineage>
        <taxon>Bacteria</taxon>
        <taxon>Pseudomonadati</taxon>
        <taxon>Bacteroidota</taxon>
        <taxon>Sphingobacteriia</taxon>
        <taxon>Sphingobacteriales</taxon>
        <taxon>Sphingobacteriaceae</taxon>
        <taxon>Mucilaginibacter</taxon>
    </lineage>
</organism>
<gene>
    <name evidence="2" type="ORF">LX99_02311</name>
</gene>
<evidence type="ECO:0000313" key="2">
    <source>
        <dbReference type="EMBL" id="PWK78467.1"/>
    </source>
</evidence>
<feature type="compositionally biased region" description="Low complexity" evidence="1">
    <location>
        <begin position="252"/>
        <end position="265"/>
    </location>
</feature>
<feature type="compositionally biased region" description="Gly residues" evidence="1">
    <location>
        <begin position="266"/>
        <end position="287"/>
    </location>
</feature>
<feature type="region of interest" description="Disordered" evidence="1">
    <location>
        <begin position="190"/>
        <end position="287"/>
    </location>
</feature>